<dbReference type="InterPro" id="IPR013325">
    <property type="entry name" value="RNA_pol_sigma_r2"/>
</dbReference>
<keyword evidence="4" id="KW-0238">DNA-binding</keyword>
<dbReference type="InterPro" id="IPR013324">
    <property type="entry name" value="RNA_pol_sigma_r3/r4-like"/>
</dbReference>
<evidence type="ECO:0000256" key="3">
    <source>
        <dbReference type="ARBA" id="ARBA00023082"/>
    </source>
</evidence>
<dbReference type="CDD" id="cd06171">
    <property type="entry name" value="Sigma70_r4"/>
    <property type="match status" value="1"/>
</dbReference>
<keyword evidence="2" id="KW-0805">Transcription regulation</keyword>
<evidence type="ECO:0000256" key="5">
    <source>
        <dbReference type="ARBA" id="ARBA00023163"/>
    </source>
</evidence>
<evidence type="ECO:0000256" key="1">
    <source>
        <dbReference type="ARBA" id="ARBA00010641"/>
    </source>
</evidence>
<name>A0ABS1X0C7_9GAMM</name>
<dbReference type="Gene3D" id="1.10.1740.10">
    <property type="match status" value="1"/>
</dbReference>
<keyword evidence="5" id="KW-0804">Transcription</keyword>
<protein>
    <submittedName>
        <fullName evidence="7">Sigma-70 family RNA polymerase sigma factor</fullName>
    </submittedName>
</protein>
<gene>
    <name evidence="7" type="ORF">JM946_18245</name>
</gene>
<dbReference type="EMBL" id="JAEVLS010000004">
    <property type="protein sequence ID" value="MBM0106676.1"/>
    <property type="molecule type" value="Genomic_DNA"/>
</dbReference>
<dbReference type="InterPro" id="IPR014284">
    <property type="entry name" value="RNA_pol_sigma-70_dom"/>
</dbReference>
<keyword evidence="8" id="KW-1185">Reference proteome</keyword>
<dbReference type="SUPFAM" id="SSF88946">
    <property type="entry name" value="Sigma2 domain of RNA polymerase sigma factors"/>
    <property type="match status" value="1"/>
</dbReference>
<dbReference type="NCBIfam" id="TIGR02937">
    <property type="entry name" value="sigma70-ECF"/>
    <property type="match status" value="1"/>
</dbReference>
<dbReference type="Proteomes" id="UP000661077">
    <property type="component" value="Unassembled WGS sequence"/>
</dbReference>
<dbReference type="InterPro" id="IPR036388">
    <property type="entry name" value="WH-like_DNA-bd_sf"/>
</dbReference>
<dbReference type="PANTHER" id="PTHR43133">
    <property type="entry name" value="RNA POLYMERASE ECF-TYPE SIGMA FACTO"/>
    <property type="match status" value="1"/>
</dbReference>
<dbReference type="Pfam" id="PF08281">
    <property type="entry name" value="Sigma70_r4_2"/>
    <property type="match status" value="1"/>
</dbReference>
<feature type="domain" description="HTH luxR-type" evidence="6">
    <location>
        <begin position="115"/>
        <end position="173"/>
    </location>
</feature>
<dbReference type="InterPro" id="IPR000792">
    <property type="entry name" value="Tscrpt_reg_LuxR_C"/>
</dbReference>
<organism evidence="7 8">
    <name type="scientific">Steroidobacter gossypii</name>
    <dbReference type="NCBI Taxonomy" id="2805490"/>
    <lineage>
        <taxon>Bacteria</taxon>
        <taxon>Pseudomonadati</taxon>
        <taxon>Pseudomonadota</taxon>
        <taxon>Gammaproteobacteria</taxon>
        <taxon>Steroidobacterales</taxon>
        <taxon>Steroidobacteraceae</taxon>
        <taxon>Steroidobacter</taxon>
    </lineage>
</organism>
<sequence>MRDSHANRRLIDWFNQWRSPLRKFLIRRNARSRADVDDISQEVFLRLLRYNQAELVQHPQAYLFKMAANVAAEWSIAARARRPHDSKWLAELHGGDLPEDAAARAKAEEEMERAINTLPPRQREVLKLQFYEGLAYAEIAERLGTTPRAVKRSVIKSYQKLRSELNPEYLRAMSYGRE</sequence>
<evidence type="ECO:0000313" key="8">
    <source>
        <dbReference type="Proteomes" id="UP000661077"/>
    </source>
</evidence>
<comment type="caution">
    <text evidence="7">The sequence shown here is derived from an EMBL/GenBank/DDBJ whole genome shotgun (WGS) entry which is preliminary data.</text>
</comment>
<evidence type="ECO:0000259" key="6">
    <source>
        <dbReference type="SMART" id="SM00421"/>
    </source>
</evidence>
<dbReference type="InterPro" id="IPR013249">
    <property type="entry name" value="RNA_pol_sigma70_r4_t2"/>
</dbReference>
<evidence type="ECO:0000256" key="2">
    <source>
        <dbReference type="ARBA" id="ARBA00023015"/>
    </source>
</evidence>
<dbReference type="SUPFAM" id="SSF88659">
    <property type="entry name" value="Sigma3 and sigma4 domains of RNA polymerase sigma factors"/>
    <property type="match status" value="1"/>
</dbReference>
<dbReference type="SMART" id="SM00421">
    <property type="entry name" value="HTH_LUXR"/>
    <property type="match status" value="1"/>
</dbReference>
<dbReference type="PANTHER" id="PTHR43133:SF8">
    <property type="entry name" value="RNA POLYMERASE SIGMA FACTOR HI_1459-RELATED"/>
    <property type="match status" value="1"/>
</dbReference>
<dbReference type="InterPro" id="IPR039425">
    <property type="entry name" value="RNA_pol_sigma-70-like"/>
</dbReference>
<accession>A0ABS1X0C7</accession>
<evidence type="ECO:0000313" key="7">
    <source>
        <dbReference type="EMBL" id="MBM0106676.1"/>
    </source>
</evidence>
<proteinExistence type="inferred from homology"/>
<dbReference type="RefSeq" id="WP_203168792.1">
    <property type="nucleotide sequence ID" value="NZ_JAEVLS010000004.1"/>
</dbReference>
<keyword evidence="3" id="KW-0731">Sigma factor</keyword>
<evidence type="ECO:0000256" key="4">
    <source>
        <dbReference type="ARBA" id="ARBA00023125"/>
    </source>
</evidence>
<comment type="similarity">
    <text evidence="1">Belongs to the sigma-70 factor family. ECF subfamily.</text>
</comment>
<reference evidence="7 8" key="1">
    <citation type="journal article" date="2021" name="Int. J. Syst. Evol. Microbiol.">
        <title>Steroidobacter gossypii sp. nov., isolated from soil of cotton cropping field.</title>
        <authorList>
            <person name="Huang R."/>
            <person name="Yang S."/>
            <person name="Zhen C."/>
            <person name="Liu W."/>
        </authorList>
    </citation>
    <scope>NUCLEOTIDE SEQUENCE [LARGE SCALE GENOMIC DNA]</scope>
    <source>
        <strain evidence="7 8">S1-65</strain>
    </source>
</reference>
<dbReference type="Gene3D" id="1.10.10.10">
    <property type="entry name" value="Winged helix-like DNA-binding domain superfamily/Winged helix DNA-binding domain"/>
    <property type="match status" value="1"/>
</dbReference>